<dbReference type="EMBL" id="JABMCC010000121">
    <property type="protein sequence ID" value="NUU57968.1"/>
    <property type="molecule type" value="Genomic_DNA"/>
</dbReference>
<dbReference type="Proteomes" id="UP000577724">
    <property type="component" value="Unassembled WGS sequence"/>
</dbReference>
<evidence type="ECO:0000313" key="2">
    <source>
        <dbReference type="Proteomes" id="UP000577724"/>
    </source>
</evidence>
<proteinExistence type="predicted"/>
<name>A0ABX2MV59_9BACL</name>
<dbReference type="PROSITE" id="PS51257">
    <property type="entry name" value="PROKAR_LIPOPROTEIN"/>
    <property type="match status" value="1"/>
</dbReference>
<sequence>MKKSGLLFILMICAISFTLGGCMSNEKKEIIQKAQVASQAYFKEKYGIDVEFTDHKFIPADLSHTVSLTGYVKGNKDQEIFTMVDYDTYEVKTGSVPDEIKPLQ</sequence>
<keyword evidence="2" id="KW-1185">Reference proteome</keyword>
<comment type="caution">
    <text evidence="1">The sequence shown here is derived from an EMBL/GenBank/DDBJ whole genome shotgun (WGS) entry which is preliminary data.</text>
</comment>
<evidence type="ECO:0000313" key="1">
    <source>
        <dbReference type="EMBL" id="NUU57968.1"/>
    </source>
</evidence>
<reference evidence="1 2" key="1">
    <citation type="submission" date="2020-05" db="EMBL/GenBank/DDBJ databases">
        <title>Genome Sequencing of Type Strains.</title>
        <authorList>
            <person name="Lemaire J.F."/>
            <person name="Inderbitzin P."/>
            <person name="Gregorio O.A."/>
            <person name="Collins S.B."/>
            <person name="Wespe N."/>
            <person name="Knight-Connoni V."/>
        </authorList>
    </citation>
    <scope>NUCLEOTIDE SEQUENCE [LARGE SCALE GENOMIC DNA]</scope>
    <source>
        <strain evidence="1 2">DSM 19942</strain>
    </source>
</reference>
<gene>
    <name evidence="1" type="ORF">HP548_28205</name>
</gene>
<organism evidence="1 2">
    <name type="scientific">Paenibacillus taichungensis</name>
    <dbReference type="NCBI Taxonomy" id="484184"/>
    <lineage>
        <taxon>Bacteria</taxon>
        <taxon>Bacillati</taxon>
        <taxon>Bacillota</taxon>
        <taxon>Bacilli</taxon>
        <taxon>Bacillales</taxon>
        <taxon>Paenibacillaceae</taxon>
        <taxon>Paenibacillus</taxon>
    </lineage>
</organism>
<protein>
    <submittedName>
        <fullName evidence="1">DUF1433 domain-containing protein</fullName>
    </submittedName>
</protein>
<dbReference type="GeneID" id="97134644"/>
<accession>A0ABX2MV59</accession>
<dbReference type="RefSeq" id="WP_125477260.1">
    <property type="nucleotide sequence ID" value="NZ_CBCRYD010000038.1"/>
</dbReference>